<protein>
    <submittedName>
        <fullName evidence="2">Acyl carrier protein</fullName>
    </submittedName>
</protein>
<dbReference type="SUPFAM" id="SSF47336">
    <property type="entry name" value="ACP-like"/>
    <property type="match status" value="1"/>
</dbReference>
<evidence type="ECO:0000313" key="3">
    <source>
        <dbReference type="Proteomes" id="UP000525298"/>
    </source>
</evidence>
<feature type="domain" description="Carrier" evidence="1">
    <location>
        <begin position="5"/>
        <end position="86"/>
    </location>
</feature>
<dbReference type="RefSeq" id="WP_181550899.1">
    <property type="nucleotide sequence ID" value="NZ_JACDUS010000003.1"/>
</dbReference>
<accession>A0A7W0C8S7</accession>
<comment type="caution">
    <text evidence="2">The sequence shown here is derived from an EMBL/GenBank/DDBJ whole genome shotgun (WGS) entry which is preliminary data.</text>
</comment>
<dbReference type="PROSITE" id="PS50075">
    <property type="entry name" value="CARRIER"/>
    <property type="match status" value="1"/>
</dbReference>
<dbReference type="InterPro" id="IPR036736">
    <property type="entry name" value="ACP-like_sf"/>
</dbReference>
<dbReference type="Proteomes" id="UP000525298">
    <property type="component" value="Unassembled WGS sequence"/>
</dbReference>
<reference evidence="2 3" key="1">
    <citation type="submission" date="2020-07" db="EMBL/GenBank/DDBJ databases">
        <title>Genomic Encyclopedia of Type Strains, Phase IV (KMG-IV): sequencing the most valuable type-strain genomes for metagenomic binning, comparative biology and taxonomic classification.</title>
        <authorList>
            <person name="Goeker M."/>
        </authorList>
    </citation>
    <scope>NUCLEOTIDE SEQUENCE [LARGE SCALE GENOMIC DNA]</scope>
    <source>
        <strain evidence="2 3">DSM 17721</strain>
    </source>
</reference>
<gene>
    <name evidence="2" type="ORF">HNR65_001577</name>
</gene>
<evidence type="ECO:0000259" key="1">
    <source>
        <dbReference type="PROSITE" id="PS50075"/>
    </source>
</evidence>
<proteinExistence type="predicted"/>
<keyword evidence="3" id="KW-1185">Reference proteome</keyword>
<name>A0A7W0C8S7_9BACT</name>
<dbReference type="Gene3D" id="1.10.1200.10">
    <property type="entry name" value="ACP-like"/>
    <property type="match status" value="1"/>
</dbReference>
<sequence>MNHESNFEQIVRGVAGIVIEELKLEDVTPETFDPDLDLVDEVGVDSMDLATVALVLQDEYGIRIDEEDYPKLKTLRLIAEYILENSPVKI</sequence>
<dbReference type="InterPro" id="IPR009081">
    <property type="entry name" value="PP-bd_ACP"/>
</dbReference>
<dbReference type="AlphaFoldDB" id="A0A7W0C8S7"/>
<dbReference type="EMBL" id="JACDUS010000003">
    <property type="protein sequence ID" value="MBA2881251.1"/>
    <property type="molecule type" value="Genomic_DNA"/>
</dbReference>
<dbReference type="Pfam" id="PF00550">
    <property type="entry name" value="PP-binding"/>
    <property type="match status" value="1"/>
</dbReference>
<organism evidence="2 3">
    <name type="scientific">Desulfosalsimonas propionicica</name>
    <dbReference type="NCBI Taxonomy" id="332175"/>
    <lineage>
        <taxon>Bacteria</taxon>
        <taxon>Pseudomonadati</taxon>
        <taxon>Thermodesulfobacteriota</taxon>
        <taxon>Desulfobacteria</taxon>
        <taxon>Desulfobacterales</taxon>
        <taxon>Desulfosalsimonadaceae</taxon>
        <taxon>Desulfosalsimonas</taxon>
    </lineage>
</organism>
<evidence type="ECO:0000313" key="2">
    <source>
        <dbReference type="EMBL" id="MBA2881251.1"/>
    </source>
</evidence>